<accession>B9XHY9</accession>
<dbReference type="GO" id="GO:0004252">
    <property type="term" value="F:serine-type endopeptidase activity"/>
    <property type="evidence" value="ECO:0007669"/>
    <property type="project" value="UniProtKB-UniRule"/>
</dbReference>
<dbReference type="Gene3D" id="2.60.120.380">
    <property type="match status" value="1"/>
</dbReference>
<dbReference type="Pfam" id="PF13927">
    <property type="entry name" value="Ig_3"/>
    <property type="match status" value="1"/>
</dbReference>
<dbReference type="SMART" id="SM00409">
    <property type="entry name" value="IG"/>
    <property type="match status" value="1"/>
</dbReference>
<feature type="region of interest" description="Disordered" evidence="6">
    <location>
        <begin position="963"/>
        <end position="988"/>
    </location>
</feature>
<dbReference type="GO" id="GO:0006508">
    <property type="term" value="P:proteolysis"/>
    <property type="evidence" value="ECO:0007669"/>
    <property type="project" value="UniProtKB-KW"/>
</dbReference>
<dbReference type="PANTHER" id="PTHR43806">
    <property type="entry name" value="PEPTIDASE S8"/>
    <property type="match status" value="1"/>
</dbReference>
<dbReference type="GO" id="GO:0005615">
    <property type="term" value="C:extracellular space"/>
    <property type="evidence" value="ECO:0007669"/>
    <property type="project" value="TreeGrafter"/>
</dbReference>
<dbReference type="SUPFAM" id="SSF48726">
    <property type="entry name" value="Immunoglobulin"/>
    <property type="match status" value="1"/>
</dbReference>
<dbReference type="InterPro" id="IPR007110">
    <property type="entry name" value="Ig-like_dom"/>
</dbReference>
<evidence type="ECO:0000313" key="9">
    <source>
        <dbReference type="Proteomes" id="UP000003688"/>
    </source>
</evidence>
<gene>
    <name evidence="8" type="ORF">Cflav_PD3452</name>
</gene>
<comment type="similarity">
    <text evidence="1 5">Belongs to the peptidase S8 family.</text>
</comment>
<feature type="active site" description="Charge relay system" evidence="5">
    <location>
        <position position="382"/>
    </location>
</feature>
<name>B9XHY9_PEDPL</name>
<proteinExistence type="inferred from homology"/>
<dbReference type="InterPro" id="IPR050131">
    <property type="entry name" value="Peptidase_S8_subtilisin-like"/>
</dbReference>
<evidence type="ECO:0000256" key="3">
    <source>
        <dbReference type="ARBA" id="ARBA00022801"/>
    </source>
</evidence>
<dbReference type="PROSITE" id="PS00138">
    <property type="entry name" value="SUBTILASE_SER"/>
    <property type="match status" value="1"/>
</dbReference>
<dbReference type="InterPro" id="IPR034058">
    <property type="entry name" value="TagA/B/C/D_pept_dom"/>
</dbReference>
<dbReference type="InterPro" id="IPR013783">
    <property type="entry name" value="Ig-like_fold"/>
</dbReference>
<dbReference type="CDD" id="cd04842">
    <property type="entry name" value="Peptidases_S8_Kp43_protease"/>
    <property type="match status" value="1"/>
</dbReference>
<dbReference type="InterPro" id="IPR023828">
    <property type="entry name" value="Peptidase_S8_Ser-AS"/>
</dbReference>
<dbReference type="InterPro" id="IPR036179">
    <property type="entry name" value="Ig-like_dom_sf"/>
</dbReference>
<dbReference type="Proteomes" id="UP000003688">
    <property type="component" value="Unassembled WGS sequence"/>
</dbReference>
<dbReference type="Pfam" id="PF01345">
    <property type="entry name" value="DUF11"/>
    <property type="match status" value="1"/>
</dbReference>
<feature type="active site" description="Charge relay system" evidence="5">
    <location>
        <position position="334"/>
    </location>
</feature>
<comment type="caution">
    <text evidence="8">The sequence shown here is derived from an EMBL/GenBank/DDBJ whole genome shotgun (WGS) entry which is preliminary data.</text>
</comment>
<evidence type="ECO:0000256" key="5">
    <source>
        <dbReference type="PROSITE-ProRule" id="PRU01240"/>
    </source>
</evidence>
<dbReference type="SUPFAM" id="SSF49785">
    <property type="entry name" value="Galactose-binding domain-like"/>
    <property type="match status" value="1"/>
</dbReference>
<evidence type="ECO:0000256" key="1">
    <source>
        <dbReference type="ARBA" id="ARBA00011073"/>
    </source>
</evidence>
<dbReference type="PROSITE" id="PS50835">
    <property type="entry name" value="IG_LIKE"/>
    <property type="match status" value="1"/>
</dbReference>
<dbReference type="Gene3D" id="2.60.120.260">
    <property type="entry name" value="Galactose-binding domain-like"/>
    <property type="match status" value="1"/>
</dbReference>
<keyword evidence="2 5" id="KW-0645">Protease</keyword>
<dbReference type="Pfam" id="PF00082">
    <property type="entry name" value="Peptidase_S8"/>
    <property type="match status" value="1"/>
</dbReference>
<feature type="domain" description="Ig-like" evidence="7">
    <location>
        <begin position="1262"/>
        <end position="1336"/>
    </location>
</feature>
<dbReference type="PROSITE" id="PS51892">
    <property type="entry name" value="SUBTILASE"/>
    <property type="match status" value="1"/>
</dbReference>
<dbReference type="Gene3D" id="3.40.50.200">
    <property type="entry name" value="Peptidase S8/S53 domain"/>
    <property type="match status" value="1"/>
</dbReference>
<sequence length="1418" mass="145821" precursor="true">MRHLLAKRTAHPGNNKGLGHLFCTLLCTLALISQSQGAPGAGTSEGHHKVQVNDPTLAREIQAEGGKLVADYGGYQVFQVPQLSLGLATNHHAEIRDDYNTIQLNAIHLDSTKAEVKALRKSLGNFQGKHLHLVHFVGPVQPQWRDELEAAGVKIVSYIPENAYLVYGDAASLAKVQGLATSAPHIQWDGVYEDEYKIHPGARTVGKHGKARLIGTEFFAIQLIDDAEANTNTVQLLEQLKLEPIQQQHHVLHYLNLVVRLSPADLMKVAAQPDVISIQPYFSHKKLCERQDQIIAGNLTGSVPSGPGYLAWLASKGFTQAQFTASGFAVDVSDSGVDDGTTVPNHFGLYTGGLTSSSSRVIYNRLEGTANAGSTLSGCDGHGNLNTHIIGGYDNLAGFPFADSAGFHYGLGVCPFVKVGSSVVFDPSNFTSPIYNNLIADAYHSGARVSNNSWGSSSAGAYDIDAQSYDALVRDAEQSGSTFPVAGNQEMVIVFAAGNDGPGASTVGSPGSAKNVLTVGAAENVQAFGGSDGSGISDTQANSANDIIYFSSRGPCSDGRHKPEIVAPGTHVSGGVAQAANPAATGTADGCFTGEGVSGGVGIPYFPAGQQFYTASSGTSHSTPCVAGGSALLRQYFINNFTNPASPAMTKAYLMNSARYLNGAAANDTLWSDSQGMGEMNLGRAFDGTPRILRDQVVGDLFTASGQTRTFTGTISDTNKPFRVTVAWTDAPGSTTGNAYNNDLDLTVTVGGVSYKGNVFSGAFSIPGGSADTKNNAESVIVPAGVSGPFAVTITAANINSDGVPNNANAVDQDFALVIYNVNGASIPVLSGAGVTLSAETCFPTNNAVDPGESVTMSFALQNVGTLPTTNLTATLLATGGVTSPSGSQNYGALTAGGAATGRPFTFTASGTCGGTITATMQLQDGATSLGTVNFQIQLGLFNPTNALTENFDGVTAPALPSGWSTTSSGSGTGWGTSTASPDTSPNGVFVSEPDAPGISALVSPSIAIISSVAQVTFRNNYDLEEDTSGSGLAYDGGVLEIQIGAGAFTDILAAGGSFVTGGYNRIIDSTDDNAALDGRQVWSGSSGGFITTTVNLPAAAAGKNIVLRWRAATDSGNDFGGTGWYIDSVSIADGFYTCCSSIADLSVSQKISANPTAIGQNVTYTTTITNLGPSSASSVTFTDALPANVTFVSASPGCTLIGTNVVCNLGTVGSGTSSNIIVTVNPTVATSLNNKVAVAAATSDPNTSNNTSTLVSLVHNPVVITTQPTNQTVLPGGSANFQVGVTGTAPLGYQWLFNGTNLAGATTSILGLANVQTNQAGAYSVVITNDVSSITSGIANLRVLVSPRTTGITTGSNNVAVSFTTVAGLNYTLEYKNTLNDTSWVILPGTTPGTGGTLTLHDTNALVGSRFYRILVN</sequence>
<evidence type="ECO:0000256" key="6">
    <source>
        <dbReference type="SAM" id="MobiDB-lite"/>
    </source>
</evidence>
<evidence type="ECO:0000259" key="7">
    <source>
        <dbReference type="PROSITE" id="PS50835"/>
    </source>
</evidence>
<dbReference type="InterPro" id="IPR036852">
    <property type="entry name" value="Peptidase_S8/S53_dom_sf"/>
</dbReference>
<evidence type="ECO:0000256" key="4">
    <source>
        <dbReference type="ARBA" id="ARBA00022825"/>
    </source>
</evidence>
<keyword evidence="4 5" id="KW-0720">Serine protease</keyword>
<dbReference type="InterPro" id="IPR001434">
    <property type="entry name" value="OmcB-like_DUF11"/>
</dbReference>
<feature type="active site" description="Charge relay system" evidence="5">
    <location>
        <position position="620"/>
    </location>
</feature>
<keyword evidence="3 5" id="KW-0378">Hydrolase</keyword>
<keyword evidence="9" id="KW-1185">Reference proteome</keyword>
<dbReference type="SUPFAM" id="SSF52743">
    <property type="entry name" value="Subtilisin-like"/>
    <property type="match status" value="1"/>
</dbReference>
<dbReference type="STRING" id="320771.Cflav_PD3452"/>
<dbReference type="InterPro" id="IPR008979">
    <property type="entry name" value="Galactose-bd-like_sf"/>
</dbReference>
<dbReference type="InterPro" id="IPR000209">
    <property type="entry name" value="Peptidase_S8/S53_dom"/>
</dbReference>
<evidence type="ECO:0000313" key="8">
    <source>
        <dbReference type="EMBL" id="EEF60482.1"/>
    </source>
</evidence>
<dbReference type="NCBIfam" id="TIGR01451">
    <property type="entry name" value="B_ant_repeat"/>
    <property type="match status" value="1"/>
</dbReference>
<dbReference type="PANTHER" id="PTHR43806:SF11">
    <property type="entry name" value="CEREVISIN-RELATED"/>
    <property type="match status" value="1"/>
</dbReference>
<dbReference type="InterPro" id="IPR003599">
    <property type="entry name" value="Ig_sub"/>
</dbReference>
<dbReference type="Gene3D" id="2.60.40.10">
    <property type="entry name" value="Immunoglobulins"/>
    <property type="match status" value="2"/>
</dbReference>
<reference evidence="8 9" key="1">
    <citation type="journal article" date="2011" name="J. Bacteriol.">
        <title>Genome sequence of 'Pedosphaera parvula' Ellin514, an aerobic Verrucomicrobial isolate from pasture soil.</title>
        <authorList>
            <person name="Kant R."/>
            <person name="van Passel M.W."/>
            <person name="Sangwan P."/>
            <person name="Palva A."/>
            <person name="Lucas S."/>
            <person name="Copeland A."/>
            <person name="Lapidus A."/>
            <person name="Glavina Del Rio T."/>
            <person name="Dalin E."/>
            <person name="Tice H."/>
            <person name="Bruce D."/>
            <person name="Goodwin L."/>
            <person name="Pitluck S."/>
            <person name="Chertkov O."/>
            <person name="Larimer F.W."/>
            <person name="Land M.L."/>
            <person name="Hauser L."/>
            <person name="Brettin T.S."/>
            <person name="Detter J.C."/>
            <person name="Han S."/>
            <person name="de Vos W.M."/>
            <person name="Janssen P.H."/>
            <person name="Smidt H."/>
        </authorList>
    </citation>
    <scope>NUCLEOTIDE SEQUENCE [LARGE SCALE GENOMIC DNA]</scope>
    <source>
        <strain evidence="8 9">Ellin514</strain>
    </source>
</reference>
<evidence type="ECO:0000256" key="2">
    <source>
        <dbReference type="ARBA" id="ARBA00022670"/>
    </source>
</evidence>
<dbReference type="EMBL" id="ABOX02000016">
    <property type="protein sequence ID" value="EEF60482.1"/>
    <property type="molecule type" value="Genomic_DNA"/>
</dbReference>
<dbReference type="InterPro" id="IPR047589">
    <property type="entry name" value="DUF11_rpt"/>
</dbReference>
<organism evidence="8 9">
    <name type="scientific">Pedosphaera parvula (strain Ellin514)</name>
    <dbReference type="NCBI Taxonomy" id="320771"/>
    <lineage>
        <taxon>Bacteria</taxon>
        <taxon>Pseudomonadati</taxon>
        <taxon>Verrucomicrobiota</taxon>
        <taxon>Pedosphaerae</taxon>
        <taxon>Pedosphaerales</taxon>
        <taxon>Pedosphaeraceae</taxon>
        <taxon>Pedosphaera</taxon>
    </lineage>
</organism>
<protein>
    <submittedName>
        <fullName evidence="8">Conserved repeat domain protein</fullName>
    </submittedName>
</protein>